<reference evidence="2" key="1">
    <citation type="journal article" date="2023" name="G3 (Bethesda)">
        <title>Whole genome assemblies of Zophobas morio and Tenebrio molitor.</title>
        <authorList>
            <person name="Kaur S."/>
            <person name="Stinson S.A."/>
            <person name="diCenzo G.C."/>
        </authorList>
    </citation>
    <scope>NUCLEOTIDE SEQUENCE</scope>
    <source>
        <strain evidence="2">QUZm001</strain>
    </source>
</reference>
<sequence>MRHTRVDEIGSLSRISQGRNQSAEPEQDCPDSARKKYTQTSNLICATRRSRALIGFCFQFNQCRMESPKKRKSLRPNSLDECCLDGAAPKTRPREGFNIFAIVIVILWPGAASGANATGYSRALAYFCDDVIEMKQRNEKSSLLFTFFSQTENMSLRHMSTNSPLTRSGRTNPGSGGHVILQEPLPPSLH</sequence>
<evidence type="ECO:0000313" key="3">
    <source>
        <dbReference type="Proteomes" id="UP001168821"/>
    </source>
</evidence>
<feature type="compositionally biased region" description="Polar residues" evidence="1">
    <location>
        <begin position="159"/>
        <end position="173"/>
    </location>
</feature>
<organism evidence="2 3">
    <name type="scientific">Zophobas morio</name>
    <dbReference type="NCBI Taxonomy" id="2755281"/>
    <lineage>
        <taxon>Eukaryota</taxon>
        <taxon>Metazoa</taxon>
        <taxon>Ecdysozoa</taxon>
        <taxon>Arthropoda</taxon>
        <taxon>Hexapoda</taxon>
        <taxon>Insecta</taxon>
        <taxon>Pterygota</taxon>
        <taxon>Neoptera</taxon>
        <taxon>Endopterygota</taxon>
        <taxon>Coleoptera</taxon>
        <taxon>Polyphaga</taxon>
        <taxon>Cucujiformia</taxon>
        <taxon>Tenebrionidae</taxon>
        <taxon>Zophobas</taxon>
    </lineage>
</organism>
<comment type="caution">
    <text evidence="2">The sequence shown here is derived from an EMBL/GenBank/DDBJ whole genome shotgun (WGS) entry which is preliminary data.</text>
</comment>
<gene>
    <name evidence="2" type="ORF">Zmor_008485</name>
</gene>
<keyword evidence="3" id="KW-1185">Reference proteome</keyword>
<feature type="region of interest" description="Disordered" evidence="1">
    <location>
        <begin position="159"/>
        <end position="190"/>
    </location>
</feature>
<evidence type="ECO:0000313" key="2">
    <source>
        <dbReference type="EMBL" id="KAJ3664303.1"/>
    </source>
</evidence>
<proteinExistence type="predicted"/>
<accession>A0AA38IV59</accession>
<name>A0AA38IV59_9CUCU</name>
<dbReference type="EMBL" id="JALNTZ010000002">
    <property type="protein sequence ID" value="KAJ3664303.1"/>
    <property type="molecule type" value="Genomic_DNA"/>
</dbReference>
<protein>
    <submittedName>
        <fullName evidence="2">Uncharacterized protein</fullName>
    </submittedName>
</protein>
<dbReference type="Proteomes" id="UP001168821">
    <property type="component" value="Unassembled WGS sequence"/>
</dbReference>
<evidence type="ECO:0000256" key="1">
    <source>
        <dbReference type="SAM" id="MobiDB-lite"/>
    </source>
</evidence>
<feature type="region of interest" description="Disordered" evidence="1">
    <location>
        <begin position="1"/>
        <end position="35"/>
    </location>
</feature>
<feature type="compositionally biased region" description="Polar residues" evidence="1">
    <location>
        <begin position="13"/>
        <end position="24"/>
    </location>
</feature>
<dbReference type="AlphaFoldDB" id="A0AA38IV59"/>